<organism evidence="3 4">
    <name type="scientific">Vibrio penaeicida</name>
    <dbReference type="NCBI Taxonomy" id="104609"/>
    <lineage>
        <taxon>Bacteria</taxon>
        <taxon>Pseudomonadati</taxon>
        <taxon>Pseudomonadota</taxon>
        <taxon>Gammaproteobacteria</taxon>
        <taxon>Vibrionales</taxon>
        <taxon>Vibrionaceae</taxon>
        <taxon>Vibrio</taxon>
    </lineage>
</organism>
<dbReference type="RefSeq" id="WP_126606563.1">
    <property type="nucleotide sequence ID" value="NZ_AP025145.1"/>
</dbReference>
<dbReference type="Gene3D" id="3.40.50.720">
    <property type="entry name" value="NAD(P)-binding Rossmann-like Domain"/>
    <property type="match status" value="1"/>
</dbReference>
<dbReference type="PANTHER" id="PTHR43054:SF1">
    <property type="entry name" value="SCYLLO-INOSITOL 2-DEHYDROGENASE (NADP(+)) IOLU"/>
    <property type="match status" value="1"/>
</dbReference>
<evidence type="ECO:0000313" key="4">
    <source>
        <dbReference type="Proteomes" id="UP001156690"/>
    </source>
</evidence>
<dbReference type="Proteomes" id="UP001156690">
    <property type="component" value="Unassembled WGS sequence"/>
</dbReference>
<sequence length="324" mass="35724">MIKLAVVGTNWITEHFVKAALSFEQYSLAAVYSRNHETGVAFAENFGCKTIITDFDALCANNDTDAVYLASPNSFHCEQAIALMRHGKHVICEKPLASNYEEVERMFAVAHQHNVVLFEAFKTNYLPNFELVKNKLSDISPVRKAILNYCQYSSRYQKYLNGENPNTFNPEFSNGSTMDIGYYCIASAISLFGEPKSVHATATILESGVDGQGSVLLNYDGFDVVITHSKVADSAIPSEIQGENGNIVIHHLSEAQNIEIKPRGGATQNITLPSNEMSMVYEAQYFAKLVNGDATDSNAEKLSKITAKVLTEVRKQIGVVYPAD</sequence>
<dbReference type="PANTHER" id="PTHR43054">
    <property type="match status" value="1"/>
</dbReference>
<accession>A0AAV5NU02</accession>
<dbReference type="InterPro" id="IPR055170">
    <property type="entry name" value="GFO_IDH_MocA-like_dom"/>
</dbReference>
<protein>
    <submittedName>
        <fullName evidence="3">Oxidoreductase</fullName>
    </submittedName>
</protein>
<dbReference type="SUPFAM" id="SSF55347">
    <property type="entry name" value="Glyceraldehyde-3-phosphate dehydrogenase-like, C-terminal domain"/>
    <property type="match status" value="1"/>
</dbReference>
<feature type="domain" description="Gfo/Idh/MocA-like oxidoreductase N-terminal" evidence="1">
    <location>
        <begin position="2"/>
        <end position="120"/>
    </location>
</feature>
<keyword evidence="4" id="KW-1185">Reference proteome</keyword>
<proteinExistence type="predicted"/>
<dbReference type="Pfam" id="PF01408">
    <property type="entry name" value="GFO_IDH_MocA"/>
    <property type="match status" value="1"/>
</dbReference>
<feature type="domain" description="GFO/IDH/MocA-like oxidoreductase" evidence="2">
    <location>
        <begin position="154"/>
        <end position="247"/>
    </location>
</feature>
<dbReference type="SUPFAM" id="SSF51735">
    <property type="entry name" value="NAD(P)-binding Rossmann-fold domains"/>
    <property type="match status" value="1"/>
</dbReference>
<reference evidence="4" key="1">
    <citation type="journal article" date="2019" name="Int. J. Syst. Evol. Microbiol.">
        <title>The Global Catalogue of Microorganisms (GCM) 10K type strain sequencing project: providing services to taxonomists for standard genome sequencing and annotation.</title>
        <authorList>
            <consortium name="The Broad Institute Genomics Platform"/>
            <consortium name="The Broad Institute Genome Sequencing Center for Infectious Disease"/>
            <person name="Wu L."/>
            <person name="Ma J."/>
        </authorList>
    </citation>
    <scope>NUCLEOTIDE SEQUENCE [LARGE SCALE GENOMIC DNA]</scope>
    <source>
        <strain evidence="4">NBRC 15640</strain>
    </source>
</reference>
<name>A0AAV5NU02_9VIBR</name>
<comment type="caution">
    <text evidence="3">The sequence shown here is derived from an EMBL/GenBank/DDBJ whole genome shotgun (WGS) entry which is preliminary data.</text>
</comment>
<dbReference type="GO" id="GO:0000166">
    <property type="term" value="F:nucleotide binding"/>
    <property type="evidence" value="ECO:0007669"/>
    <property type="project" value="InterPro"/>
</dbReference>
<dbReference type="AlphaFoldDB" id="A0AAV5NU02"/>
<dbReference type="Gene3D" id="3.30.360.10">
    <property type="entry name" value="Dihydrodipicolinate Reductase, domain 2"/>
    <property type="match status" value="1"/>
</dbReference>
<dbReference type="EMBL" id="BSNX01000041">
    <property type="protein sequence ID" value="GLQ73968.1"/>
    <property type="molecule type" value="Genomic_DNA"/>
</dbReference>
<gene>
    <name evidence="3" type="ORF">GCM10007932_33280</name>
</gene>
<dbReference type="InterPro" id="IPR000683">
    <property type="entry name" value="Gfo/Idh/MocA-like_OxRdtase_N"/>
</dbReference>
<evidence type="ECO:0000259" key="2">
    <source>
        <dbReference type="Pfam" id="PF22725"/>
    </source>
</evidence>
<evidence type="ECO:0000259" key="1">
    <source>
        <dbReference type="Pfam" id="PF01408"/>
    </source>
</evidence>
<dbReference type="Pfam" id="PF22725">
    <property type="entry name" value="GFO_IDH_MocA_C3"/>
    <property type="match status" value="1"/>
</dbReference>
<evidence type="ECO:0000313" key="3">
    <source>
        <dbReference type="EMBL" id="GLQ73968.1"/>
    </source>
</evidence>
<dbReference type="InterPro" id="IPR036291">
    <property type="entry name" value="NAD(P)-bd_dom_sf"/>
</dbReference>